<evidence type="ECO:0000313" key="1">
    <source>
        <dbReference type="EMBL" id="GIY05145.1"/>
    </source>
</evidence>
<dbReference type="AlphaFoldDB" id="A0AAV4Q6Q8"/>
<keyword evidence="2" id="KW-1185">Reference proteome</keyword>
<dbReference type="EMBL" id="BPLQ01004059">
    <property type="protein sequence ID" value="GIY05145.1"/>
    <property type="molecule type" value="Genomic_DNA"/>
</dbReference>
<comment type="caution">
    <text evidence="1">The sequence shown here is derived from an EMBL/GenBank/DDBJ whole genome shotgun (WGS) entry which is preliminary data.</text>
</comment>
<accession>A0AAV4Q6Q8</accession>
<organism evidence="1 2">
    <name type="scientific">Caerostris darwini</name>
    <dbReference type="NCBI Taxonomy" id="1538125"/>
    <lineage>
        <taxon>Eukaryota</taxon>
        <taxon>Metazoa</taxon>
        <taxon>Ecdysozoa</taxon>
        <taxon>Arthropoda</taxon>
        <taxon>Chelicerata</taxon>
        <taxon>Arachnida</taxon>
        <taxon>Araneae</taxon>
        <taxon>Araneomorphae</taxon>
        <taxon>Entelegynae</taxon>
        <taxon>Araneoidea</taxon>
        <taxon>Araneidae</taxon>
        <taxon>Caerostris</taxon>
    </lineage>
</organism>
<proteinExistence type="predicted"/>
<evidence type="ECO:0000313" key="2">
    <source>
        <dbReference type="Proteomes" id="UP001054837"/>
    </source>
</evidence>
<reference evidence="1 2" key="1">
    <citation type="submission" date="2021-06" db="EMBL/GenBank/DDBJ databases">
        <title>Caerostris darwini draft genome.</title>
        <authorList>
            <person name="Kono N."/>
            <person name="Arakawa K."/>
        </authorList>
    </citation>
    <scope>NUCLEOTIDE SEQUENCE [LARGE SCALE GENOMIC DNA]</scope>
</reference>
<dbReference type="Proteomes" id="UP001054837">
    <property type="component" value="Unassembled WGS sequence"/>
</dbReference>
<gene>
    <name evidence="1" type="ORF">CDAR_308871</name>
</gene>
<name>A0AAV4Q6Q8_9ARAC</name>
<protein>
    <submittedName>
        <fullName evidence="1">Uncharacterized protein</fullName>
    </submittedName>
</protein>
<sequence>MIKRKYGSIIEDEKRIKVSKKKESSRDYRIIQQHDVLTAQGCKLIDHLSYAPGYLGYTSVQAQERLVQATLSLLPLIQGIAGNKDQDDEQHAQDDHQVVML</sequence>